<organism evidence="2 3">
    <name type="scientific">Clitoria ternatea</name>
    <name type="common">Butterfly pea</name>
    <dbReference type="NCBI Taxonomy" id="43366"/>
    <lineage>
        <taxon>Eukaryota</taxon>
        <taxon>Viridiplantae</taxon>
        <taxon>Streptophyta</taxon>
        <taxon>Embryophyta</taxon>
        <taxon>Tracheophyta</taxon>
        <taxon>Spermatophyta</taxon>
        <taxon>Magnoliopsida</taxon>
        <taxon>eudicotyledons</taxon>
        <taxon>Gunneridae</taxon>
        <taxon>Pentapetalae</taxon>
        <taxon>rosids</taxon>
        <taxon>fabids</taxon>
        <taxon>Fabales</taxon>
        <taxon>Fabaceae</taxon>
        <taxon>Papilionoideae</taxon>
        <taxon>50 kb inversion clade</taxon>
        <taxon>NPAAA clade</taxon>
        <taxon>indigoferoid/millettioid clade</taxon>
        <taxon>Phaseoleae</taxon>
        <taxon>Clitoria</taxon>
    </lineage>
</organism>
<evidence type="ECO:0000313" key="2">
    <source>
        <dbReference type="EMBL" id="KAK7286493.1"/>
    </source>
</evidence>
<feature type="compositionally biased region" description="Basic and acidic residues" evidence="1">
    <location>
        <begin position="114"/>
        <end position="132"/>
    </location>
</feature>
<feature type="compositionally biased region" description="Basic and acidic residues" evidence="1">
    <location>
        <begin position="83"/>
        <end position="94"/>
    </location>
</feature>
<evidence type="ECO:0000256" key="1">
    <source>
        <dbReference type="SAM" id="MobiDB-lite"/>
    </source>
</evidence>
<sequence>MGHEVVDARNSDQPMEPATFEKDMEVIESSMRKYSDSLRILSVGENSNLRPNIMSHSPRPELFRVVPITRSRTLEYTPIDEEPPSRVPEKPASEEDHEEGPEEEPKTGYASPIKSEEKEKRREPFLMDRFMA</sequence>
<feature type="compositionally biased region" description="Basic and acidic residues" evidence="1">
    <location>
        <begin position="1"/>
        <end position="10"/>
    </location>
</feature>
<feature type="region of interest" description="Disordered" evidence="1">
    <location>
        <begin position="1"/>
        <end position="22"/>
    </location>
</feature>
<keyword evidence="3" id="KW-1185">Reference proteome</keyword>
<reference evidence="2 3" key="1">
    <citation type="submission" date="2024-01" db="EMBL/GenBank/DDBJ databases">
        <title>The genomes of 5 underutilized Papilionoideae crops provide insights into root nodulation and disease resistance.</title>
        <authorList>
            <person name="Yuan L."/>
        </authorList>
    </citation>
    <scope>NUCLEOTIDE SEQUENCE [LARGE SCALE GENOMIC DNA]</scope>
    <source>
        <strain evidence="2">LY-2023</strain>
        <tissue evidence="2">Leaf</tissue>
    </source>
</reference>
<comment type="caution">
    <text evidence="2">The sequence shown here is derived from an EMBL/GenBank/DDBJ whole genome shotgun (WGS) entry which is preliminary data.</text>
</comment>
<feature type="region of interest" description="Disordered" evidence="1">
    <location>
        <begin position="71"/>
        <end position="132"/>
    </location>
</feature>
<gene>
    <name evidence="2" type="ORF">RJT34_21519</name>
</gene>
<proteinExistence type="predicted"/>
<accession>A0AAN9IUC4</accession>
<evidence type="ECO:0000313" key="3">
    <source>
        <dbReference type="Proteomes" id="UP001359559"/>
    </source>
</evidence>
<name>A0AAN9IUC4_CLITE</name>
<protein>
    <submittedName>
        <fullName evidence="2">Uncharacterized protein</fullName>
    </submittedName>
</protein>
<dbReference type="EMBL" id="JAYKXN010000005">
    <property type="protein sequence ID" value="KAK7286493.1"/>
    <property type="molecule type" value="Genomic_DNA"/>
</dbReference>
<dbReference type="AlphaFoldDB" id="A0AAN9IUC4"/>
<dbReference type="Proteomes" id="UP001359559">
    <property type="component" value="Unassembled WGS sequence"/>
</dbReference>